<accession>A0A179EZ38</accession>
<dbReference type="GeneID" id="28856669"/>
<feature type="region of interest" description="Disordered" evidence="1">
    <location>
        <begin position="1"/>
        <end position="23"/>
    </location>
</feature>
<keyword evidence="3" id="KW-1185">Reference proteome</keyword>
<gene>
    <name evidence="2" type="ORF">VFPPC_14907</name>
</gene>
<dbReference type="EMBL" id="LSBJ02000015">
    <property type="protein sequence ID" value="OAQ58103.1"/>
    <property type="molecule type" value="Genomic_DNA"/>
</dbReference>
<organism evidence="2 3">
    <name type="scientific">Pochonia chlamydosporia 170</name>
    <dbReference type="NCBI Taxonomy" id="1380566"/>
    <lineage>
        <taxon>Eukaryota</taxon>
        <taxon>Fungi</taxon>
        <taxon>Dikarya</taxon>
        <taxon>Ascomycota</taxon>
        <taxon>Pezizomycotina</taxon>
        <taxon>Sordariomycetes</taxon>
        <taxon>Hypocreomycetidae</taxon>
        <taxon>Hypocreales</taxon>
        <taxon>Clavicipitaceae</taxon>
        <taxon>Pochonia</taxon>
    </lineage>
</organism>
<sequence length="217" mass="23647">MTTMLRISQLMEPSEPSEGGAWGPHKVSEVVAATDSVGFFKEQGLFYQEDATVGAIVNALDAQGLSGTNEGFKFFTGYLFGDARIRPILEPYLKHPNPQSSSIFSADPGHTFAFSTAPEEAGRVVIQVWSTGSRMEFYEKSHAKKLKGFLSANGLLEITRASLKMNGCDSISVRMDKGGIAILHPKLAFQILEGFTNTYGVQIPMVRQDDSESAKES</sequence>
<protein>
    <submittedName>
        <fullName evidence="2">Uncharacterized protein</fullName>
    </submittedName>
</protein>
<dbReference type="Proteomes" id="UP000078397">
    <property type="component" value="Unassembled WGS sequence"/>
</dbReference>
<dbReference type="OrthoDB" id="5068804at2759"/>
<comment type="caution">
    <text evidence="2">The sequence shown here is derived from an EMBL/GenBank/DDBJ whole genome shotgun (WGS) entry which is preliminary data.</text>
</comment>
<reference evidence="2 3" key="1">
    <citation type="journal article" date="2016" name="PLoS Pathog.">
        <title>Biosynthesis of antibiotic leucinostatins in bio-control fungus Purpureocillium lilacinum and their inhibition on phytophthora revealed by genome mining.</title>
        <authorList>
            <person name="Wang G."/>
            <person name="Liu Z."/>
            <person name="Lin R."/>
            <person name="Li E."/>
            <person name="Mao Z."/>
            <person name="Ling J."/>
            <person name="Yang Y."/>
            <person name="Yin W.B."/>
            <person name="Xie B."/>
        </authorList>
    </citation>
    <scope>NUCLEOTIDE SEQUENCE [LARGE SCALE GENOMIC DNA]</scope>
    <source>
        <strain evidence="2">170</strain>
    </source>
</reference>
<dbReference type="AlphaFoldDB" id="A0A179EZ38"/>
<name>A0A179EZ38_METCM</name>
<proteinExistence type="predicted"/>
<evidence type="ECO:0000313" key="2">
    <source>
        <dbReference type="EMBL" id="OAQ58103.1"/>
    </source>
</evidence>
<evidence type="ECO:0000256" key="1">
    <source>
        <dbReference type="SAM" id="MobiDB-lite"/>
    </source>
</evidence>
<evidence type="ECO:0000313" key="3">
    <source>
        <dbReference type="Proteomes" id="UP000078397"/>
    </source>
</evidence>
<dbReference type="RefSeq" id="XP_018136316.1">
    <property type="nucleotide sequence ID" value="XM_018292675.1"/>
</dbReference>
<dbReference type="KEGG" id="pchm:VFPPC_14907"/>